<reference evidence="1" key="1">
    <citation type="submission" date="2021-05" db="EMBL/GenBank/DDBJ databases">
        <authorList>
            <person name="Scholz U."/>
            <person name="Mascher M."/>
            <person name="Fiebig A."/>
        </authorList>
    </citation>
    <scope>NUCLEOTIDE SEQUENCE [LARGE SCALE GENOMIC DNA]</scope>
</reference>
<evidence type="ECO:0000313" key="2">
    <source>
        <dbReference type="Proteomes" id="UP001732700"/>
    </source>
</evidence>
<accession>A0ACD5UIE8</accession>
<sequence length="192" mass="20879">MTMTTRKIFLLLLVLAPLRMAAAGKTCPGVPWLGAVAACRKASGTKFIYNLCIGRMREDGVDMSPSHKQQVTAYIILATEDAANSYDSTTLVASNQLDQNASLPGAVRDAYQGCLNDYSPAEDSLDRVAEALKSGCDFVGLADAYVSGMMSLENCRDRLLSLQQYKTPVYPMVLHDREKVSLAYMLAKLLGI</sequence>
<dbReference type="Proteomes" id="UP001732700">
    <property type="component" value="Chromosome 2A"/>
</dbReference>
<proteinExistence type="predicted"/>
<organism evidence="1 2">
    <name type="scientific">Avena sativa</name>
    <name type="common">Oat</name>
    <dbReference type="NCBI Taxonomy" id="4498"/>
    <lineage>
        <taxon>Eukaryota</taxon>
        <taxon>Viridiplantae</taxon>
        <taxon>Streptophyta</taxon>
        <taxon>Embryophyta</taxon>
        <taxon>Tracheophyta</taxon>
        <taxon>Spermatophyta</taxon>
        <taxon>Magnoliopsida</taxon>
        <taxon>Liliopsida</taxon>
        <taxon>Poales</taxon>
        <taxon>Poaceae</taxon>
        <taxon>BOP clade</taxon>
        <taxon>Pooideae</taxon>
        <taxon>Poodae</taxon>
        <taxon>Poeae</taxon>
        <taxon>Poeae Chloroplast Group 1 (Aveneae type)</taxon>
        <taxon>Aveninae</taxon>
        <taxon>Avena</taxon>
    </lineage>
</organism>
<reference evidence="1" key="2">
    <citation type="submission" date="2025-09" db="UniProtKB">
        <authorList>
            <consortium name="EnsemblPlants"/>
        </authorList>
    </citation>
    <scope>IDENTIFICATION</scope>
</reference>
<protein>
    <submittedName>
        <fullName evidence="1">Uncharacterized protein</fullName>
    </submittedName>
</protein>
<keyword evidence="2" id="KW-1185">Reference proteome</keyword>
<name>A0ACD5UIE8_AVESA</name>
<evidence type="ECO:0000313" key="1">
    <source>
        <dbReference type="EnsemblPlants" id="AVESA.00010b.r2.2AG0257340.1.CDS.1"/>
    </source>
</evidence>
<dbReference type="EnsemblPlants" id="AVESA.00010b.r2.2AG0257340.1">
    <property type="protein sequence ID" value="AVESA.00010b.r2.2AG0257340.1.CDS.1"/>
    <property type="gene ID" value="AVESA.00010b.r2.2AG0257340"/>
</dbReference>